<evidence type="ECO:0000259" key="1">
    <source>
        <dbReference type="PROSITE" id="PS01124"/>
    </source>
</evidence>
<keyword evidence="3" id="KW-1185">Reference proteome</keyword>
<sequence>MGRNTTGLSLSSAQRLTHFPASPLVSISWFHVEAGMVERGKDGGSWQPFGARVVISGSQSCPTTSWAPSTGRGYMACFSADAARALFDLDLAAIQDRFVPADQVTSDRWAPLWQELLASADADLMQVLERHLARPWQGVQGRDSAQPSLRQLGRHWVERLAWQAQQWQRVHSPRHVERRIKSFSGRSMREWQSLVRTEGLFFAARDRHEAGLPFDWAALAQEEGFVDQAHMIRASKRITGFAPTEFASRFLEDESFWMYRLWV</sequence>
<feature type="domain" description="HTH araC/xylS-type" evidence="1">
    <location>
        <begin position="172"/>
        <end position="249"/>
    </location>
</feature>
<dbReference type="Proteomes" id="UP000482155">
    <property type="component" value="Unassembled WGS sequence"/>
</dbReference>
<dbReference type="GO" id="GO:0043565">
    <property type="term" value="F:sequence-specific DNA binding"/>
    <property type="evidence" value="ECO:0007669"/>
    <property type="project" value="InterPro"/>
</dbReference>
<dbReference type="PROSITE" id="PS01124">
    <property type="entry name" value="HTH_ARAC_FAMILY_2"/>
    <property type="match status" value="1"/>
</dbReference>
<proteinExistence type="predicted"/>
<dbReference type="InterPro" id="IPR018060">
    <property type="entry name" value="HTH_AraC"/>
</dbReference>
<gene>
    <name evidence="2" type="ORF">G3574_14010</name>
</gene>
<reference evidence="2 3" key="1">
    <citation type="submission" date="2020-02" db="EMBL/GenBank/DDBJ databases">
        <authorList>
            <person name="Kim M.K."/>
        </authorList>
    </citation>
    <scope>NUCLEOTIDE SEQUENCE [LARGE SCALE GENOMIC DNA]</scope>
    <source>
        <strain evidence="2 3">17J57-3</strain>
    </source>
</reference>
<evidence type="ECO:0000313" key="2">
    <source>
        <dbReference type="EMBL" id="NEX62200.1"/>
    </source>
</evidence>
<dbReference type="EMBL" id="JAAIVB010000045">
    <property type="protein sequence ID" value="NEX62200.1"/>
    <property type="molecule type" value="Genomic_DNA"/>
</dbReference>
<protein>
    <submittedName>
        <fullName evidence="2">Helix-turn-helix transcriptional regulator</fullName>
    </submittedName>
</protein>
<dbReference type="GO" id="GO:0003700">
    <property type="term" value="F:DNA-binding transcription factor activity"/>
    <property type="evidence" value="ECO:0007669"/>
    <property type="project" value="InterPro"/>
</dbReference>
<evidence type="ECO:0000313" key="3">
    <source>
        <dbReference type="Proteomes" id="UP000482155"/>
    </source>
</evidence>
<name>A0A6B3SMV8_9BURK</name>
<organism evidence="2 3">
    <name type="scientific">Noviherbaspirillum galbum</name>
    <dbReference type="NCBI Taxonomy" id="2709383"/>
    <lineage>
        <taxon>Bacteria</taxon>
        <taxon>Pseudomonadati</taxon>
        <taxon>Pseudomonadota</taxon>
        <taxon>Betaproteobacteria</taxon>
        <taxon>Burkholderiales</taxon>
        <taxon>Oxalobacteraceae</taxon>
        <taxon>Noviherbaspirillum</taxon>
    </lineage>
</organism>
<dbReference type="Gene3D" id="1.10.10.60">
    <property type="entry name" value="Homeodomain-like"/>
    <property type="match status" value="1"/>
</dbReference>
<accession>A0A6B3SMV8</accession>
<dbReference type="AlphaFoldDB" id="A0A6B3SMV8"/>
<comment type="caution">
    <text evidence="2">The sequence shown here is derived from an EMBL/GenBank/DDBJ whole genome shotgun (WGS) entry which is preliminary data.</text>
</comment>